<proteinExistence type="predicted"/>
<dbReference type="GO" id="GO:0046872">
    <property type="term" value="F:metal ion binding"/>
    <property type="evidence" value="ECO:0007669"/>
    <property type="project" value="InterPro"/>
</dbReference>
<dbReference type="AlphaFoldDB" id="A0A934V504"/>
<dbReference type="Proteomes" id="UP000635245">
    <property type="component" value="Unassembled WGS sequence"/>
</dbReference>
<dbReference type="InterPro" id="IPR034660">
    <property type="entry name" value="DinB/YfiT-like"/>
</dbReference>
<dbReference type="Pfam" id="PF11716">
    <property type="entry name" value="MDMPI_N"/>
    <property type="match status" value="1"/>
</dbReference>
<dbReference type="EMBL" id="JAENJH010000002">
    <property type="protein sequence ID" value="MBK1785259.1"/>
    <property type="molecule type" value="Genomic_DNA"/>
</dbReference>
<accession>A0A934V504</accession>
<comment type="caution">
    <text evidence="2">The sequence shown here is derived from an EMBL/GenBank/DDBJ whole genome shotgun (WGS) entry which is preliminary data.</text>
</comment>
<dbReference type="InterPro" id="IPR024344">
    <property type="entry name" value="MDMPI_metal-binding"/>
</dbReference>
<evidence type="ECO:0000259" key="1">
    <source>
        <dbReference type="Pfam" id="PF11716"/>
    </source>
</evidence>
<organism evidence="2 3">
    <name type="scientific">Prauserella cavernicola</name>
    <dbReference type="NCBI Taxonomy" id="2800127"/>
    <lineage>
        <taxon>Bacteria</taxon>
        <taxon>Bacillati</taxon>
        <taxon>Actinomycetota</taxon>
        <taxon>Actinomycetes</taxon>
        <taxon>Pseudonocardiales</taxon>
        <taxon>Pseudonocardiaceae</taxon>
        <taxon>Prauserella</taxon>
    </lineage>
</organism>
<reference evidence="2" key="1">
    <citation type="submission" date="2020-12" db="EMBL/GenBank/DDBJ databases">
        <title>Prauserella sp. ASG 168, a novel actinomycete isolated from cave rock.</title>
        <authorList>
            <person name="Suriyachadkun C."/>
        </authorList>
    </citation>
    <scope>NUCLEOTIDE SEQUENCE</scope>
    <source>
        <strain evidence="2">ASG 168</strain>
    </source>
</reference>
<dbReference type="SUPFAM" id="SSF109854">
    <property type="entry name" value="DinB/YfiT-like putative metalloenzymes"/>
    <property type="match status" value="1"/>
</dbReference>
<gene>
    <name evidence="2" type="ORF">JHE00_13075</name>
</gene>
<keyword evidence="3" id="KW-1185">Reference proteome</keyword>
<protein>
    <submittedName>
        <fullName evidence="2">TIGR03086 family protein</fullName>
    </submittedName>
</protein>
<dbReference type="RefSeq" id="WP_200318196.1">
    <property type="nucleotide sequence ID" value="NZ_JAENJH010000002.1"/>
</dbReference>
<dbReference type="InterPro" id="IPR017517">
    <property type="entry name" value="Maleyloyr_isom"/>
</dbReference>
<name>A0A934V504_9PSEU</name>
<feature type="domain" description="Mycothiol-dependent maleylpyruvate isomerase metal-binding" evidence="1">
    <location>
        <begin position="18"/>
        <end position="125"/>
    </location>
</feature>
<sequence>MGAGLALLERAVGYTLGSLRLVERDALRGPTPCGWWDLGHLLAHMQDSLLALSEAAGLGAVSLESDPGDHPDPVRALREHACLLVGEWARADCSGTVEIGGHPLSADVVAGAGAVEVAVHGWDVARACGTDRPIPDALARELLELCPLLVSGEDRPGRFAQPVDVSPLAGPGDRLLAFLGRDPA</sequence>
<evidence type="ECO:0000313" key="2">
    <source>
        <dbReference type="EMBL" id="MBK1785259.1"/>
    </source>
</evidence>
<dbReference type="NCBIfam" id="TIGR03083">
    <property type="entry name" value="maleylpyruvate isomerase family mycothiol-dependent enzyme"/>
    <property type="match status" value="1"/>
</dbReference>
<dbReference type="InterPro" id="IPR017520">
    <property type="entry name" value="CHP03086"/>
</dbReference>
<dbReference type="NCBIfam" id="TIGR03086">
    <property type="entry name" value="TIGR03086 family metal-binding protein"/>
    <property type="match status" value="1"/>
</dbReference>
<evidence type="ECO:0000313" key="3">
    <source>
        <dbReference type="Proteomes" id="UP000635245"/>
    </source>
</evidence>